<dbReference type="Pfam" id="PF03777">
    <property type="entry name" value="ChpA-C"/>
    <property type="match status" value="1"/>
</dbReference>
<keyword evidence="3" id="KW-0964">Secreted</keyword>
<feature type="domain" description="Chaplin" evidence="9">
    <location>
        <begin position="36"/>
        <end position="76"/>
    </location>
</feature>
<organism evidence="10 11">
    <name type="scientific">Streptomyces luteoverticillatus</name>
    <name type="common">Streptoverticillium luteoverticillatus</name>
    <dbReference type="NCBI Taxonomy" id="66425"/>
    <lineage>
        <taxon>Bacteria</taxon>
        <taxon>Bacillati</taxon>
        <taxon>Actinomycetota</taxon>
        <taxon>Actinomycetes</taxon>
        <taxon>Kitasatosporales</taxon>
        <taxon>Streptomycetaceae</taxon>
        <taxon>Streptomyces</taxon>
    </lineage>
</organism>
<dbReference type="EMBL" id="CP034587">
    <property type="protein sequence ID" value="AZQ69994.1"/>
    <property type="molecule type" value="Genomic_DNA"/>
</dbReference>
<evidence type="ECO:0000313" key="10">
    <source>
        <dbReference type="EMBL" id="AZQ69994.1"/>
    </source>
</evidence>
<evidence type="ECO:0000256" key="1">
    <source>
        <dbReference type="ARBA" id="ARBA00004191"/>
    </source>
</evidence>
<feature type="chain" id="PRO_5018660456" evidence="8">
    <location>
        <begin position="27"/>
        <end position="77"/>
    </location>
</feature>
<evidence type="ECO:0000256" key="6">
    <source>
        <dbReference type="ARBA" id="ARBA00023087"/>
    </source>
</evidence>
<dbReference type="Proteomes" id="UP000267900">
    <property type="component" value="Chromosome"/>
</dbReference>
<protein>
    <submittedName>
        <fullName evidence="10">Chaplin</fullName>
    </submittedName>
</protein>
<dbReference type="GO" id="GO:0007155">
    <property type="term" value="P:cell adhesion"/>
    <property type="evidence" value="ECO:0007669"/>
    <property type="project" value="UniProtKB-KW"/>
</dbReference>
<evidence type="ECO:0000256" key="4">
    <source>
        <dbReference type="ARBA" id="ARBA00022729"/>
    </source>
</evidence>
<evidence type="ECO:0000256" key="8">
    <source>
        <dbReference type="SAM" id="SignalP"/>
    </source>
</evidence>
<evidence type="ECO:0000259" key="9">
    <source>
        <dbReference type="PROSITE" id="PS51884"/>
    </source>
</evidence>
<reference evidence="10 11" key="1">
    <citation type="submission" date="2018-12" db="EMBL/GenBank/DDBJ databases">
        <title>The whole draft genome of Streptomyce luteoverticillatus CGMCC 15060.</title>
        <authorList>
            <person name="Feng Z."/>
            <person name="Chen G."/>
            <person name="Zhang J."/>
            <person name="Zhu H."/>
            <person name="Yu X."/>
            <person name="Zhang W."/>
            <person name="Zhang X."/>
        </authorList>
    </citation>
    <scope>NUCLEOTIDE SEQUENCE [LARGE SCALE GENOMIC DNA]</scope>
    <source>
        <strain evidence="10 11">CGMCC 15060</strain>
    </source>
</reference>
<evidence type="ECO:0000256" key="3">
    <source>
        <dbReference type="ARBA" id="ARBA00022525"/>
    </source>
</evidence>
<evidence type="ECO:0000256" key="7">
    <source>
        <dbReference type="PROSITE-ProRule" id="PRU01232"/>
    </source>
</evidence>
<feature type="signal peptide" evidence="8">
    <location>
        <begin position="1"/>
        <end position="26"/>
    </location>
</feature>
<evidence type="ECO:0000256" key="5">
    <source>
        <dbReference type="ARBA" id="ARBA00022889"/>
    </source>
</evidence>
<keyword evidence="5" id="KW-0130">Cell adhesion</keyword>
<dbReference type="RefSeq" id="WP_126912559.1">
    <property type="nucleotide sequence ID" value="NZ_CP034587.1"/>
</dbReference>
<keyword evidence="11" id="KW-1185">Reference proteome</keyword>
<dbReference type="PROSITE" id="PS51884">
    <property type="entry name" value="CHAPLIN"/>
    <property type="match status" value="1"/>
</dbReference>
<evidence type="ECO:0000313" key="11">
    <source>
        <dbReference type="Proteomes" id="UP000267900"/>
    </source>
</evidence>
<comment type="subcellular location">
    <subcellularLocation>
        <location evidence="1">Secreted</location>
        <location evidence="1">Cell wall</location>
    </subcellularLocation>
</comment>
<keyword evidence="2" id="KW-0134">Cell wall</keyword>
<dbReference type="AlphaFoldDB" id="A0A3Q9FS42"/>
<keyword evidence="4 8" id="KW-0732">Signal</keyword>
<dbReference type="OrthoDB" id="3544424at2"/>
<gene>
    <name evidence="10" type="ORF">EKH77_01065</name>
</gene>
<proteinExistence type="predicted"/>
<sequence>MSIRNAAAVTVMAAAAIGAGATGATADQAHGSACKSPGVLAGNVAQVAPRVSPNVGGNAISVVGVLNSSQGNALINK</sequence>
<keyword evidence="6 7" id="KW-0034">Amyloid</keyword>
<name>A0A3Q9FS42_STRLT</name>
<dbReference type="InterPro" id="IPR005528">
    <property type="entry name" value="ChpA-H"/>
</dbReference>
<accession>A0A3Q9FS42</accession>
<evidence type="ECO:0000256" key="2">
    <source>
        <dbReference type="ARBA" id="ARBA00022512"/>
    </source>
</evidence>